<sequence length="73" mass="8158">MSVLHQQTIPSQFTATDPFIPSGNQRDRALYSLAPSAVTPRSVMRSSDHAMMSSIILRSLHHFRSPNYDLLCA</sequence>
<evidence type="ECO:0000313" key="1">
    <source>
        <dbReference type="EMBL" id="KAK9928932.1"/>
    </source>
</evidence>
<keyword evidence="2" id="KW-1185">Reference proteome</keyword>
<gene>
    <name evidence="1" type="ORF">M0R45_026047</name>
</gene>
<protein>
    <submittedName>
        <fullName evidence="1">Uncharacterized protein</fullName>
    </submittedName>
</protein>
<proteinExistence type="predicted"/>
<comment type="caution">
    <text evidence="1">The sequence shown here is derived from an EMBL/GenBank/DDBJ whole genome shotgun (WGS) entry which is preliminary data.</text>
</comment>
<dbReference type="AlphaFoldDB" id="A0AAW1WX22"/>
<evidence type="ECO:0000313" key="2">
    <source>
        <dbReference type="Proteomes" id="UP001457282"/>
    </source>
</evidence>
<organism evidence="1 2">
    <name type="scientific">Rubus argutus</name>
    <name type="common">Southern blackberry</name>
    <dbReference type="NCBI Taxonomy" id="59490"/>
    <lineage>
        <taxon>Eukaryota</taxon>
        <taxon>Viridiplantae</taxon>
        <taxon>Streptophyta</taxon>
        <taxon>Embryophyta</taxon>
        <taxon>Tracheophyta</taxon>
        <taxon>Spermatophyta</taxon>
        <taxon>Magnoliopsida</taxon>
        <taxon>eudicotyledons</taxon>
        <taxon>Gunneridae</taxon>
        <taxon>Pentapetalae</taxon>
        <taxon>rosids</taxon>
        <taxon>fabids</taxon>
        <taxon>Rosales</taxon>
        <taxon>Rosaceae</taxon>
        <taxon>Rosoideae</taxon>
        <taxon>Rosoideae incertae sedis</taxon>
        <taxon>Rubus</taxon>
    </lineage>
</organism>
<reference evidence="1 2" key="1">
    <citation type="journal article" date="2023" name="G3 (Bethesda)">
        <title>A chromosome-length genome assembly and annotation of blackberry (Rubus argutus, cv. 'Hillquist').</title>
        <authorList>
            <person name="Bruna T."/>
            <person name="Aryal R."/>
            <person name="Dudchenko O."/>
            <person name="Sargent D.J."/>
            <person name="Mead D."/>
            <person name="Buti M."/>
            <person name="Cavallini A."/>
            <person name="Hytonen T."/>
            <person name="Andres J."/>
            <person name="Pham M."/>
            <person name="Weisz D."/>
            <person name="Mascagni F."/>
            <person name="Usai G."/>
            <person name="Natali L."/>
            <person name="Bassil N."/>
            <person name="Fernandez G.E."/>
            <person name="Lomsadze A."/>
            <person name="Armour M."/>
            <person name="Olukolu B."/>
            <person name="Poorten T."/>
            <person name="Britton C."/>
            <person name="Davik J."/>
            <person name="Ashrafi H."/>
            <person name="Aiden E.L."/>
            <person name="Borodovsky M."/>
            <person name="Worthington M."/>
        </authorList>
    </citation>
    <scope>NUCLEOTIDE SEQUENCE [LARGE SCALE GENOMIC DNA]</scope>
    <source>
        <strain evidence="1">PI 553951</strain>
    </source>
</reference>
<name>A0AAW1WX22_RUBAR</name>
<accession>A0AAW1WX22</accession>
<dbReference type="EMBL" id="JBEDUW010000005">
    <property type="protein sequence ID" value="KAK9928932.1"/>
    <property type="molecule type" value="Genomic_DNA"/>
</dbReference>
<dbReference type="Proteomes" id="UP001457282">
    <property type="component" value="Unassembled WGS sequence"/>
</dbReference>